<name>A0ABV7FIA5_9GAMM</name>
<dbReference type="Proteomes" id="UP001595555">
    <property type="component" value="Unassembled WGS sequence"/>
</dbReference>
<evidence type="ECO:0000313" key="2">
    <source>
        <dbReference type="Proteomes" id="UP001595555"/>
    </source>
</evidence>
<gene>
    <name evidence="1" type="ORF">ACFODX_10400</name>
</gene>
<dbReference type="EMBL" id="JBHRTF010000004">
    <property type="protein sequence ID" value="MFC3115969.1"/>
    <property type="molecule type" value="Genomic_DNA"/>
</dbReference>
<sequence length="106" mass="11427">MNQVMNVELYGASLADVEGKKYASLYVGQHVVDEKEEGAKGIVMMKLPCDPEVYDSLRVTKWPAQIEMHVRLKKAAGGRLGQHCTAVNVRGGQAQSAATVSANKPA</sequence>
<dbReference type="RefSeq" id="WP_378118794.1">
    <property type="nucleotide sequence ID" value="NZ_JBHRTF010000004.1"/>
</dbReference>
<reference evidence="2" key="1">
    <citation type="journal article" date="2019" name="Int. J. Syst. Evol. Microbiol.">
        <title>The Global Catalogue of Microorganisms (GCM) 10K type strain sequencing project: providing services to taxonomists for standard genome sequencing and annotation.</title>
        <authorList>
            <consortium name="The Broad Institute Genomics Platform"/>
            <consortium name="The Broad Institute Genome Sequencing Center for Infectious Disease"/>
            <person name="Wu L."/>
            <person name="Ma J."/>
        </authorList>
    </citation>
    <scope>NUCLEOTIDE SEQUENCE [LARGE SCALE GENOMIC DNA]</scope>
    <source>
        <strain evidence="2">KCTC 52237</strain>
    </source>
</reference>
<evidence type="ECO:0000313" key="1">
    <source>
        <dbReference type="EMBL" id="MFC3115969.1"/>
    </source>
</evidence>
<accession>A0ABV7FIA5</accession>
<organism evidence="1 2">
    <name type="scientific">Cellvibrio fontiphilus</name>
    <dbReference type="NCBI Taxonomy" id="1815559"/>
    <lineage>
        <taxon>Bacteria</taxon>
        <taxon>Pseudomonadati</taxon>
        <taxon>Pseudomonadota</taxon>
        <taxon>Gammaproteobacteria</taxon>
        <taxon>Cellvibrionales</taxon>
        <taxon>Cellvibrionaceae</taxon>
        <taxon>Cellvibrio</taxon>
    </lineage>
</organism>
<comment type="caution">
    <text evidence="1">The sequence shown here is derived from an EMBL/GenBank/DDBJ whole genome shotgun (WGS) entry which is preliminary data.</text>
</comment>
<keyword evidence="2" id="KW-1185">Reference proteome</keyword>
<proteinExistence type="predicted"/>
<protein>
    <submittedName>
        <fullName evidence="1">Uncharacterized protein</fullName>
    </submittedName>
</protein>